<organism evidence="2 3">
    <name type="scientific">Phomopsis amygdali</name>
    <name type="common">Fusicoccum amygdali</name>
    <dbReference type="NCBI Taxonomy" id="1214568"/>
    <lineage>
        <taxon>Eukaryota</taxon>
        <taxon>Fungi</taxon>
        <taxon>Dikarya</taxon>
        <taxon>Ascomycota</taxon>
        <taxon>Pezizomycotina</taxon>
        <taxon>Sordariomycetes</taxon>
        <taxon>Sordariomycetidae</taxon>
        <taxon>Diaporthales</taxon>
        <taxon>Diaporthaceae</taxon>
        <taxon>Diaporthe</taxon>
    </lineage>
</organism>
<dbReference type="SUPFAM" id="SSF56112">
    <property type="entry name" value="Protein kinase-like (PK-like)"/>
    <property type="match status" value="1"/>
</dbReference>
<reference evidence="2" key="1">
    <citation type="submission" date="2023-06" db="EMBL/GenBank/DDBJ databases">
        <authorList>
            <person name="Noh H."/>
        </authorList>
    </citation>
    <scope>NUCLEOTIDE SEQUENCE</scope>
    <source>
        <strain evidence="2">DUCC20226</strain>
    </source>
</reference>
<dbReference type="Proteomes" id="UP001265746">
    <property type="component" value="Unassembled WGS sequence"/>
</dbReference>
<dbReference type="PANTHER" id="PTHR47829:SF1">
    <property type="entry name" value="HAD FAMILY PHOSPHATASE"/>
    <property type="match status" value="1"/>
</dbReference>
<dbReference type="InterPro" id="IPR002575">
    <property type="entry name" value="Aminoglycoside_PTrfase"/>
</dbReference>
<comment type="caution">
    <text evidence="2">The sequence shown here is derived from an EMBL/GenBank/DDBJ whole genome shotgun (WGS) entry which is preliminary data.</text>
</comment>
<gene>
    <name evidence="2" type="ORF">N8I77_003267</name>
</gene>
<dbReference type="Gene3D" id="3.30.200.20">
    <property type="entry name" value="Phosphorylase Kinase, domain 1"/>
    <property type="match status" value="1"/>
</dbReference>
<evidence type="ECO:0000313" key="3">
    <source>
        <dbReference type="Proteomes" id="UP001265746"/>
    </source>
</evidence>
<dbReference type="EMBL" id="JAUJFL010000002">
    <property type="protein sequence ID" value="KAK2609783.1"/>
    <property type="molecule type" value="Genomic_DNA"/>
</dbReference>
<dbReference type="CDD" id="cd05154">
    <property type="entry name" value="ACAD10_11_N-like"/>
    <property type="match status" value="1"/>
</dbReference>
<evidence type="ECO:0000259" key="1">
    <source>
        <dbReference type="Pfam" id="PF01636"/>
    </source>
</evidence>
<dbReference type="AlphaFoldDB" id="A0AAD9SIW3"/>
<name>A0AAD9SIW3_PHOAM</name>
<dbReference type="Pfam" id="PF01636">
    <property type="entry name" value="APH"/>
    <property type="match status" value="1"/>
</dbReference>
<dbReference type="InterPro" id="IPR052898">
    <property type="entry name" value="ACAD10-like"/>
</dbReference>
<protein>
    <recommendedName>
        <fullName evidence="1">Aminoglycoside phosphotransferase domain-containing protein</fullName>
    </recommendedName>
</protein>
<dbReference type="Gene3D" id="3.90.1200.10">
    <property type="match status" value="1"/>
</dbReference>
<proteinExistence type="predicted"/>
<dbReference type="InterPro" id="IPR011009">
    <property type="entry name" value="Kinase-like_dom_sf"/>
</dbReference>
<evidence type="ECO:0000313" key="2">
    <source>
        <dbReference type="EMBL" id="KAK2609783.1"/>
    </source>
</evidence>
<feature type="domain" description="Aminoglycoside phosphotransferase" evidence="1">
    <location>
        <begin position="30"/>
        <end position="265"/>
    </location>
</feature>
<accession>A0AAD9SIW3</accession>
<dbReference type="PANTHER" id="PTHR47829">
    <property type="entry name" value="HYDROLASE, PUTATIVE (AFU_ORTHOLOGUE AFUA_1G12880)-RELATED"/>
    <property type="match status" value="1"/>
</dbReference>
<dbReference type="InterPro" id="IPR041726">
    <property type="entry name" value="ACAD10_11_N"/>
</dbReference>
<sequence length="384" mass="42079">MAGPVRQPIDVPALEAYISKAVPDISPPLDVKQFGYGQSNPTYLLTSKPTGQRFVLRKKPPGKLVSKTAHKVEREYRIIHALRNTDVPAPKAYVLCEDAAVIGTPFYIMEFLDGRIIEDPAIPDVSPHDRSEMWSDAIRTLAKLHSVDAKKVGLGDFGKPSGFFNRQIATWRTICEAQARVTDVDTGVEVGDLPHFAEMTRFFEDAAKQPRDRGTLIHGDYKIDNLVFHKTEPRVIGILDWEMSTIGHPLSDLANALMPFSSARTAHGPPETRIPHAHTGFLPGATPGLPPPDQLASIYATAAGLGSGRWDGMERELNWAEAFATFRLSAICQGIAARAAVRQATSAKAQEHAMARGPVAELAWALIRESDGEQDRAKNPKARI</sequence>
<keyword evidence="3" id="KW-1185">Reference proteome</keyword>